<feature type="domain" description="AMP-dependent synthetase/ligase" evidence="3">
    <location>
        <begin position="20"/>
        <end position="432"/>
    </location>
</feature>
<evidence type="ECO:0000313" key="4">
    <source>
        <dbReference type="EMBL" id="RGE44738.1"/>
    </source>
</evidence>
<evidence type="ECO:0000256" key="2">
    <source>
        <dbReference type="ARBA" id="ARBA00022840"/>
    </source>
</evidence>
<dbReference type="InterPro" id="IPR000873">
    <property type="entry name" value="AMP-dep_synth/lig_dom"/>
</dbReference>
<dbReference type="GO" id="GO:0005524">
    <property type="term" value="F:ATP binding"/>
    <property type="evidence" value="ECO:0007669"/>
    <property type="project" value="UniProtKB-KW"/>
</dbReference>
<dbReference type="Gene3D" id="3.40.50.12780">
    <property type="entry name" value="N-terminal domain of ligase-like"/>
    <property type="match status" value="1"/>
</dbReference>
<accession>A0A373FKR8</accession>
<dbReference type="GO" id="GO:0016020">
    <property type="term" value="C:membrane"/>
    <property type="evidence" value="ECO:0007669"/>
    <property type="project" value="TreeGrafter"/>
</dbReference>
<evidence type="ECO:0000256" key="1">
    <source>
        <dbReference type="ARBA" id="ARBA00022741"/>
    </source>
</evidence>
<dbReference type="OrthoDB" id="9766486at2"/>
<dbReference type="PANTHER" id="PTHR43272:SF33">
    <property type="entry name" value="AMP-BINDING DOMAIN-CONTAINING PROTEIN-RELATED"/>
    <property type="match status" value="1"/>
</dbReference>
<organism evidence="4 5">
    <name type="scientific">Comamonas testosteroni</name>
    <name type="common">Pseudomonas testosteroni</name>
    <dbReference type="NCBI Taxonomy" id="285"/>
    <lineage>
        <taxon>Bacteria</taxon>
        <taxon>Pseudomonadati</taxon>
        <taxon>Pseudomonadota</taxon>
        <taxon>Betaproteobacteria</taxon>
        <taxon>Burkholderiales</taxon>
        <taxon>Comamonadaceae</taxon>
        <taxon>Comamonas</taxon>
    </lineage>
</organism>
<dbReference type="AlphaFoldDB" id="A0A373FKR8"/>
<protein>
    <submittedName>
        <fullName evidence="4">Long-chain fatty acid--CoA ligase</fullName>
    </submittedName>
</protein>
<keyword evidence="4" id="KW-0436">Ligase</keyword>
<keyword evidence="5" id="KW-1185">Reference proteome</keyword>
<dbReference type="EMBL" id="QURR01000014">
    <property type="protein sequence ID" value="RGE44738.1"/>
    <property type="molecule type" value="Genomic_DNA"/>
</dbReference>
<dbReference type="PANTHER" id="PTHR43272">
    <property type="entry name" value="LONG-CHAIN-FATTY-ACID--COA LIGASE"/>
    <property type="match status" value="1"/>
</dbReference>
<evidence type="ECO:0000313" key="5">
    <source>
        <dbReference type="Proteomes" id="UP000261948"/>
    </source>
</evidence>
<proteinExistence type="predicted"/>
<dbReference type="Proteomes" id="UP000261948">
    <property type="component" value="Unassembled WGS sequence"/>
</dbReference>
<dbReference type="PRINTS" id="PR00154">
    <property type="entry name" value="AMPBINDING"/>
</dbReference>
<evidence type="ECO:0000259" key="3">
    <source>
        <dbReference type="Pfam" id="PF00501"/>
    </source>
</evidence>
<dbReference type="InterPro" id="IPR020459">
    <property type="entry name" value="AMP-binding"/>
</dbReference>
<name>A0A373FKR8_COMTE</name>
<sequence>MSPSGLQPSQQPTLAHMLNARAAATPELPAYRESTGKDLPWAQLNWAEAAAAVQRFRQALQKSGVAHGDRIGIWLPNSINAMCADQAALQMGAIAVPVHTTDNPASIAYIFDNAEISLLVLGSLSQWERLRAAGYPLATLQTVVVAEGLQDAQPRVLALADWLQRGDVLAAQPAPPLPQPEDVAAIVYTSGTTGKPKGVMLTHANVMADVSAFAQRVQPRSDDRFLSFLPLSHTFERTVGYYLAIASGACTSYARSAALLMQDMQTEKPTILVCVPRIYERVHAKMLERVLAGSAAERQAFEDAVEWGWANFCARQDITDLHKHDAALIGKPAPASHAMLSEQISQTFGGCVRMAITGGAGMPQSTAKALLALDVPLLQGYGMTETTPVISVVTLDSNDPATVGAPLSCVEVRIGDQHELQVRGAIVMKGYWKRPQESAEIFTEDGWLRTGDQAEMVKGRIRLMGRLKEIIVTSTGEKVSPADLEQSLLADPLIEQIMVLGDHRPYISAIAVLNAENWPLFAAENGWDASDPATLRQSVVVQVVLKRLQALSVDFPSYAQPRALLLTLEPWSVENQLLTPTMKVKRKPILERYALEIDSMYGNRRQD</sequence>
<gene>
    <name evidence="4" type="ORF">DZC30_12765</name>
</gene>
<dbReference type="SUPFAM" id="SSF56801">
    <property type="entry name" value="Acetyl-CoA synthetase-like"/>
    <property type="match status" value="1"/>
</dbReference>
<reference evidence="4 5" key="1">
    <citation type="submission" date="2018-08" db="EMBL/GenBank/DDBJ databases">
        <title>Comamonas testosteroni strain SWCO2.</title>
        <authorList>
            <person name="Jiang N."/>
            <person name="Zhang X.Z."/>
        </authorList>
    </citation>
    <scope>NUCLEOTIDE SEQUENCE [LARGE SCALE GENOMIC DNA]</scope>
    <source>
        <strain evidence="4 5">SWCO2</strain>
    </source>
</reference>
<dbReference type="InterPro" id="IPR020845">
    <property type="entry name" value="AMP-binding_CS"/>
</dbReference>
<dbReference type="PROSITE" id="PS00455">
    <property type="entry name" value="AMP_BINDING"/>
    <property type="match status" value="1"/>
</dbReference>
<comment type="caution">
    <text evidence="4">The sequence shown here is derived from an EMBL/GenBank/DDBJ whole genome shotgun (WGS) entry which is preliminary data.</text>
</comment>
<keyword evidence="2" id="KW-0067">ATP-binding</keyword>
<dbReference type="Pfam" id="PF00501">
    <property type="entry name" value="AMP-binding"/>
    <property type="match status" value="1"/>
</dbReference>
<dbReference type="Pfam" id="PF23562">
    <property type="entry name" value="AMP-binding_C_3"/>
    <property type="match status" value="1"/>
</dbReference>
<dbReference type="InterPro" id="IPR042099">
    <property type="entry name" value="ANL_N_sf"/>
</dbReference>
<dbReference type="GO" id="GO:0004467">
    <property type="term" value="F:long-chain fatty acid-CoA ligase activity"/>
    <property type="evidence" value="ECO:0007669"/>
    <property type="project" value="TreeGrafter"/>
</dbReference>
<keyword evidence="1" id="KW-0547">Nucleotide-binding</keyword>
<dbReference type="CDD" id="cd05907">
    <property type="entry name" value="VL_LC_FACS_like"/>
    <property type="match status" value="1"/>
</dbReference>